<evidence type="ECO:0000259" key="1">
    <source>
        <dbReference type="Pfam" id="PF18199"/>
    </source>
</evidence>
<protein>
    <recommendedName>
        <fullName evidence="1">Dynein heavy chain C-terminal domain-containing protein</fullName>
    </recommendedName>
</protein>
<gene>
    <name evidence="2" type="ORF">DILT_LOCUS7957</name>
</gene>
<dbReference type="InterPro" id="IPR026983">
    <property type="entry name" value="DHC"/>
</dbReference>
<dbReference type="OrthoDB" id="6268332at2759"/>
<feature type="domain" description="Dynein heavy chain C-terminal" evidence="1">
    <location>
        <begin position="24"/>
        <end position="333"/>
    </location>
</feature>
<dbReference type="Pfam" id="PF18199">
    <property type="entry name" value="Dynein_C"/>
    <property type="match status" value="1"/>
</dbReference>
<dbReference type="EMBL" id="UYRU01053085">
    <property type="protein sequence ID" value="VDN12126.1"/>
    <property type="molecule type" value="Genomic_DNA"/>
</dbReference>
<dbReference type="GO" id="GO:0007018">
    <property type="term" value="P:microtubule-based movement"/>
    <property type="evidence" value="ECO:0007669"/>
    <property type="project" value="InterPro"/>
</dbReference>
<dbReference type="Gene3D" id="1.20.1270.280">
    <property type="match status" value="1"/>
</dbReference>
<dbReference type="GO" id="GO:0051959">
    <property type="term" value="F:dynein light intermediate chain binding"/>
    <property type="evidence" value="ECO:0007669"/>
    <property type="project" value="InterPro"/>
</dbReference>
<dbReference type="GO" id="GO:0030286">
    <property type="term" value="C:dynein complex"/>
    <property type="evidence" value="ECO:0007669"/>
    <property type="project" value="InterPro"/>
</dbReference>
<dbReference type="Gene3D" id="3.10.490.20">
    <property type="match status" value="1"/>
</dbReference>
<dbReference type="InterPro" id="IPR041228">
    <property type="entry name" value="Dynein_C"/>
</dbReference>
<dbReference type="FunFam" id="3.10.490.20:FF:000004">
    <property type="entry name" value="Cytoplasmic dynein heavy chain 2"/>
    <property type="match status" value="1"/>
</dbReference>
<organism evidence="2 3">
    <name type="scientific">Dibothriocephalus latus</name>
    <name type="common">Fish tapeworm</name>
    <name type="synonym">Diphyllobothrium latum</name>
    <dbReference type="NCBI Taxonomy" id="60516"/>
    <lineage>
        <taxon>Eukaryota</taxon>
        <taxon>Metazoa</taxon>
        <taxon>Spiralia</taxon>
        <taxon>Lophotrochozoa</taxon>
        <taxon>Platyhelminthes</taxon>
        <taxon>Cestoda</taxon>
        <taxon>Eucestoda</taxon>
        <taxon>Diphyllobothriidea</taxon>
        <taxon>Diphyllobothriidae</taxon>
        <taxon>Dibothriocephalus</taxon>
    </lineage>
</organism>
<dbReference type="InterPro" id="IPR043160">
    <property type="entry name" value="Dynein_C_barrel"/>
</dbReference>
<proteinExistence type="predicted"/>
<name>A0A3P7P2F4_DIBLA</name>
<keyword evidence="3" id="KW-1185">Reference proteome</keyword>
<dbReference type="AlphaFoldDB" id="A0A3P7P2F4"/>
<dbReference type="GO" id="GO:0045505">
    <property type="term" value="F:dynein intermediate chain binding"/>
    <property type="evidence" value="ECO:0007669"/>
    <property type="project" value="InterPro"/>
</dbReference>
<dbReference type="Proteomes" id="UP000281553">
    <property type="component" value="Unassembled WGS sequence"/>
</dbReference>
<accession>A0A3P7P2F4</accession>
<reference evidence="2 3" key="1">
    <citation type="submission" date="2018-11" db="EMBL/GenBank/DDBJ databases">
        <authorList>
            <consortium name="Pathogen Informatics"/>
        </authorList>
    </citation>
    <scope>NUCLEOTIDE SEQUENCE [LARGE SCALE GENOMIC DNA]</scope>
</reference>
<dbReference type="PANTHER" id="PTHR45703:SF22">
    <property type="entry name" value="DYNEIN CYTOPLASMIC 2 HEAVY CHAIN 1"/>
    <property type="match status" value="1"/>
</dbReference>
<dbReference type="PANTHER" id="PTHR45703">
    <property type="entry name" value="DYNEIN HEAVY CHAIN"/>
    <property type="match status" value="1"/>
</dbReference>
<evidence type="ECO:0000313" key="2">
    <source>
        <dbReference type="EMBL" id="VDN12126.1"/>
    </source>
</evidence>
<evidence type="ECO:0000313" key="3">
    <source>
        <dbReference type="Proteomes" id="UP000281553"/>
    </source>
</evidence>
<sequence>MPLDLGLPANIGKTAQQTAAAVALGQLRELQRNIDHTALCDRTLWSKELSPVLILWKKLNHEGSLLPNKDTKIRAILTKIEEKSLKDPQESPVLSFLHREMSDTLALISTIHQHLGSISKLLRGTHALTPGVDVIIQSLLRGETPASWLDCWSAGPEDYLNFLNVLMRKASALQKWVTRSEICVPFISPETAFDLADLLNPAIFLNAVRQQTARQSKVPIDELKLVSKWPSSKLSQGTVSVQALRITGLQLEGACFEGGKLADCKITSPTITELPELILEWTPKTNSDPLSAEDSINLPVYFDSRRCNLVTKIKVPCQTGSQQTWIQNGVALFVRSF</sequence>